<protein>
    <submittedName>
        <fullName evidence="3">Metallo-mystery pair system four-Cys motif protein</fullName>
    </submittedName>
</protein>
<dbReference type="Pfam" id="PF20243">
    <property type="entry name" value="MbnP"/>
    <property type="match status" value="1"/>
</dbReference>
<feature type="domain" description="Copper-binding protein MbnP-like" evidence="2">
    <location>
        <begin position="47"/>
        <end position="279"/>
    </location>
</feature>
<dbReference type="Proteomes" id="UP000297453">
    <property type="component" value="Unassembled WGS sequence"/>
</dbReference>
<feature type="chain" id="PRO_5020852136" evidence="1">
    <location>
        <begin position="23"/>
        <end position="317"/>
    </location>
</feature>
<proteinExistence type="predicted"/>
<dbReference type="NCBIfam" id="TIGR04052">
    <property type="entry name" value="MbnP_like_WxW"/>
    <property type="match status" value="1"/>
</dbReference>
<dbReference type="RefSeq" id="WP_135589733.1">
    <property type="nucleotide sequence ID" value="NZ_RQEP01000019.1"/>
</dbReference>
<dbReference type="InterPro" id="IPR023977">
    <property type="entry name" value="MbnP-like"/>
</dbReference>
<accession>A0A4R9FMN8</accession>
<dbReference type="InterPro" id="IPR046863">
    <property type="entry name" value="MbnP-like_dom"/>
</dbReference>
<organism evidence="3 4">
    <name type="scientific">Leptospira semungkisensis</name>
    <dbReference type="NCBI Taxonomy" id="2484985"/>
    <lineage>
        <taxon>Bacteria</taxon>
        <taxon>Pseudomonadati</taxon>
        <taxon>Spirochaetota</taxon>
        <taxon>Spirochaetia</taxon>
        <taxon>Leptospirales</taxon>
        <taxon>Leptospiraceae</taxon>
        <taxon>Leptospira</taxon>
    </lineage>
</organism>
<sequence length="317" mass="33754">MKYIYICALVFSFALFFQNCEGSSSSNASLALLAGSKALGSSSKPTGISFHAVVGDSEAVCGQEISGHGESHSSSTVHALHVAGVMPIGLKDLRFYVSEFELVDENDNIIVLNIPDNGTWQYSGVTLLDFENATGSCTGTSDMNKIVQTALENKQYKTIRFTLGVPESLNHIDYSTSPSPLNISGMAWGWTMGYRFFVGEFYSNDSLSPGNSAVLHLGSSGCTEPSPGTYSCANSNRARIELSPIEGFNPITQEIQFDLKKAFVGWDISTSGGGSKSCHSMGAMDSNCSVVYPNFGLDYSSGNSGSTAQSVFSIVSK</sequence>
<dbReference type="OrthoDB" id="64245at2"/>
<evidence type="ECO:0000256" key="1">
    <source>
        <dbReference type="SAM" id="SignalP"/>
    </source>
</evidence>
<evidence type="ECO:0000313" key="3">
    <source>
        <dbReference type="EMBL" id="TGJ99642.1"/>
    </source>
</evidence>
<name>A0A4R9FMN8_9LEPT</name>
<keyword evidence="1" id="KW-0732">Signal</keyword>
<gene>
    <name evidence="3" type="ORF">EHO59_17540</name>
</gene>
<comment type="caution">
    <text evidence="3">The sequence shown here is derived from an EMBL/GenBank/DDBJ whole genome shotgun (WGS) entry which is preliminary data.</text>
</comment>
<evidence type="ECO:0000313" key="4">
    <source>
        <dbReference type="Proteomes" id="UP000297453"/>
    </source>
</evidence>
<dbReference type="EMBL" id="RQEP01000019">
    <property type="protein sequence ID" value="TGJ99642.1"/>
    <property type="molecule type" value="Genomic_DNA"/>
</dbReference>
<feature type="signal peptide" evidence="1">
    <location>
        <begin position="1"/>
        <end position="22"/>
    </location>
</feature>
<keyword evidence="4" id="KW-1185">Reference proteome</keyword>
<evidence type="ECO:0000259" key="2">
    <source>
        <dbReference type="Pfam" id="PF20243"/>
    </source>
</evidence>
<reference evidence="3" key="1">
    <citation type="journal article" date="2019" name="PLoS Negl. Trop. Dis.">
        <title>Revisiting the worldwide diversity of Leptospira species in the environment.</title>
        <authorList>
            <person name="Vincent A.T."/>
            <person name="Schiettekatte O."/>
            <person name="Bourhy P."/>
            <person name="Veyrier F.J."/>
            <person name="Picardeau M."/>
        </authorList>
    </citation>
    <scope>NUCLEOTIDE SEQUENCE [LARGE SCALE GENOMIC DNA]</scope>
    <source>
        <strain evidence="3">SSS9</strain>
    </source>
</reference>
<dbReference type="AlphaFoldDB" id="A0A4R9FMN8"/>